<keyword evidence="3" id="KW-1185">Reference proteome</keyword>
<name>A0ABQ9X1X1_9EUKA</name>
<accession>A0ABQ9X1X1</accession>
<comment type="caution">
    <text evidence="2">The sequence shown here is derived from an EMBL/GenBank/DDBJ whole genome shotgun (WGS) entry which is preliminary data.</text>
</comment>
<proteinExistence type="predicted"/>
<reference evidence="2 3" key="1">
    <citation type="journal article" date="2022" name="bioRxiv">
        <title>Genomics of Preaxostyla Flagellates Illuminates Evolutionary Transitions and the Path Towards Mitochondrial Loss.</title>
        <authorList>
            <person name="Novak L.V.F."/>
            <person name="Treitli S.C."/>
            <person name="Pyrih J."/>
            <person name="Halakuc P."/>
            <person name="Pipaliya S.V."/>
            <person name="Vacek V."/>
            <person name="Brzon O."/>
            <person name="Soukal P."/>
            <person name="Eme L."/>
            <person name="Dacks J.B."/>
            <person name="Karnkowska A."/>
            <person name="Elias M."/>
            <person name="Hampl V."/>
        </authorList>
    </citation>
    <scope>NUCLEOTIDE SEQUENCE [LARGE SCALE GENOMIC DNA]</scope>
    <source>
        <strain evidence="2">NAU3</strain>
        <tissue evidence="2">Gut</tissue>
    </source>
</reference>
<organism evidence="2 3">
    <name type="scientific">Blattamonas nauphoetae</name>
    <dbReference type="NCBI Taxonomy" id="2049346"/>
    <lineage>
        <taxon>Eukaryota</taxon>
        <taxon>Metamonada</taxon>
        <taxon>Preaxostyla</taxon>
        <taxon>Oxymonadida</taxon>
        <taxon>Blattamonas</taxon>
    </lineage>
</organism>
<dbReference type="EMBL" id="JARBJD010000264">
    <property type="protein sequence ID" value="KAK2945354.1"/>
    <property type="molecule type" value="Genomic_DNA"/>
</dbReference>
<feature type="compositionally biased region" description="Polar residues" evidence="1">
    <location>
        <begin position="1"/>
        <end position="10"/>
    </location>
</feature>
<sequence length="149" mass="16407">MGAPTSQKQQSSEHRKNRRQKTGSDAGSLLQMVSIKQPITFDHKLEPVEPEIIHQSGPSPFRSGLSLMASSFLTESPSTGHLRIPEVNTAAHTHILGNQEVPMIGTRSVVSLATAHHEINLYKGCEEEKGRIVLQQDRAVILQTHCQLV</sequence>
<feature type="region of interest" description="Disordered" evidence="1">
    <location>
        <begin position="1"/>
        <end position="28"/>
    </location>
</feature>
<gene>
    <name evidence="2" type="ORF">BLNAU_19743</name>
</gene>
<dbReference type="Proteomes" id="UP001281761">
    <property type="component" value="Unassembled WGS sequence"/>
</dbReference>
<evidence type="ECO:0000256" key="1">
    <source>
        <dbReference type="SAM" id="MobiDB-lite"/>
    </source>
</evidence>
<evidence type="ECO:0000313" key="3">
    <source>
        <dbReference type="Proteomes" id="UP001281761"/>
    </source>
</evidence>
<evidence type="ECO:0000313" key="2">
    <source>
        <dbReference type="EMBL" id="KAK2945354.1"/>
    </source>
</evidence>
<protein>
    <submittedName>
        <fullName evidence="2">Uncharacterized protein</fullName>
    </submittedName>
</protein>